<dbReference type="Gene3D" id="3.40.630.10">
    <property type="entry name" value="Zn peptidases"/>
    <property type="match status" value="1"/>
</dbReference>
<keyword evidence="11" id="KW-0012">Acyltransferase</keyword>
<name>A0A646QGF7_9MYRI</name>
<feature type="chain" id="PRO_5024843056" description="Glutaminyl-peptide cyclotransferase" evidence="12">
    <location>
        <begin position="20"/>
        <end position="347"/>
    </location>
</feature>
<protein>
    <recommendedName>
        <fullName evidence="5">Glutaminyl-peptide cyclotransferase</fullName>
        <ecNumber evidence="4">2.3.2.5</ecNumber>
    </recommendedName>
</protein>
<evidence type="ECO:0000313" key="14">
    <source>
        <dbReference type="EMBL" id="MUP40764.1"/>
    </source>
</evidence>
<comment type="similarity">
    <text evidence="3">Belongs to the glutaminyl-peptide cyclotransferase family.</text>
</comment>
<reference evidence="14" key="1">
    <citation type="submission" date="2018-11" db="EMBL/GenBank/DDBJ databases">
        <title>Venom-gland transcriptomics and venom proteomics of the Florida green centipede (Hemiscolopendra marginata) reveal sex-based variation in a centipede venom.</title>
        <authorList>
            <person name="Nystrom G.S."/>
            <person name="Ward M.J."/>
            <person name="Ellsworth S.A."/>
            <person name="Rokyta D.R."/>
        </authorList>
    </citation>
    <scope>NUCLEOTIDE SEQUENCE</scope>
    <source>
        <tissue evidence="14">Venom gland</tissue>
    </source>
</reference>
<dbReference type="FunFam" id="3.40.630.10:FF:000029">
    <property type="entry name" value="Glutaminyl-peptide cyclotransferase"/>
    <property type="match status" value="1"/>
</dbReference>
<sequence length="347" mass="39988">MIKMSIFILLICFFTIGRSSDVEWFKRKKNHVVHNLNSKEVSAISQRVEESADEFEKILDSILIPRVPDSQGNRKVQEYITSFLRDLNWDVEVDSFTDSTPLGKKKFANIIATLDPKAKRHLTFACHFDSKLNREYTFLGAVDSAVPCAMMLNMAKTLKDVFSKSPPDDASDITLQFIFFDGEEAFVRWTDTDSLYGARHLAKTWEQKKYPENNEDGTSELDRMDVLVLLDLLGGPTPTFYNYFTETEHLYDSLVSIETFLQSKKLLSNTKKYFVNLAMSAGIQDDHIPFYKRGVRTLHLIPLPFPTVWHQESDNKDNLDFSTIRNLNKILWTFVVAYLHLPLDSIS</sequence>
<accession>A0A646QGF7</accession>
<evidence type="ECO:0000256" key="8">
    <source>
        <dbReference type="ARBA" id="ARBA00022723"/>
    </source>
</evidence>
<comment type="subcellular location">
    <subcellularLocation>
        <location evidence="2">Secreted</location>
    </subcellularLocation>
</comment>
<evidence type="ECO:0000256" key="3">
    <source>
        <dbReference type="ARBA" id="ARBA00006014"/>
    </source>
</evidence>
<dbReference type="Pfam" id="PF04389">
    <property type="entry name" value="Peptidase_M28"/>
    <property type="match status" value="1"/>
</dbReference>
<evidence type="ECO:0000256" key="4">
    <source>
        <dbReference type="ARBA" id="ARBA00012012"/>
    </source>
</evidence>
<dbReference type="EMBL" id="GHBY01000587">
    <property type="protein sequence ID" value="MUP40764.1"/>
    <property type="molecule type" value="Transcribed_RNA"/>
</dbReference>
<dbReference type="PANTHER" id="PTHR12283">
    <property type="entry name" value="GLUTAMINYL-PEPTIDE CYCLOTRANSFERASE"/>
    <property type="match status" value="1"/>
</dbReference>
<keyword evidence="6" id="KW-0964">Secreted</keyword>
<comment type="catalytic activity">
    <reaction evidence="1">
        <text>N-terminal L-glutaminyl-[peptide] = N-terminal 5-oxo-L-prolyl-[peptide] + NH4(+)</text>
        <dbReference type="Rhea" id="RHEA:23652"/>
        <dbReference type="Rhea" id="RHEA-COMP:11736"/>
        <dbReference type="Rhea" id="RHEA-COMP:11846"/>
        <dbReference type="ChEBI" id="CHEBI:28938"/>
        <dbReference type="ChEBI" id="CHEBI:64722"/>
        <dbReference type="ChEBI" id="CHEBI:87215"/>
        <dbReference type="EC" id="2.3.2.5"/>
    </reaction>
</comment>
<dbReference type="EC" id="2.3.2.5" evidence="4"/>
<keyword evidence="12" id="KW-0732">Signal</keyword>
<dbReference type="PANTHER" id="PTHR12283:SF6">
    <property type="entry name" value="GLUTAMINYL-PEPTIDE CYCLOTRANSFERASE-RELATED"/>
    <property type="match status" value="1"/>
</dbReference>
<evidence type="ECO:0000256" key="11">
    <source>
        <dbReference type="ARBA" id="ARBA00023315"/>
    </source>
</evidence>
<proteinExistence type="inferred from homology"/>
<dbReference type="InterPro" id="IPR040234">
    <property type="entry name" value="QC/QCL"/>
</dbReference>
<keyword evidence="8" id="KW-0479">Metal-binding</keyword>
<evidence type="ECO:0000256" key="6">
    <source>
        <dbReference type="ARBA" id="ARBA00022525"/>
    </source>
</evidence>
<dbReference type="InterPro" id="IPR037457">
    <property type="entry name" value="M28_QC"/>
</dbReference>
<dbReference type="GO" id="GO:0008270">
    <property type="term" value="F:zinc ion binding"/>
    <property type="evidence" value="ECO:0007669"/>
    <property type="project" value="TreeGrafter"/>
</dbReference>
<dbReference type="SUPFAM" id="SSF53187">
    <property type="entry name" value="Zn-dependent exopeptidases"/>
    <property type="match status" value="1"/>
</dbReference>
<evidence type="ECO:0000256" key="1">
    <source>
        <dbReference type="ARBA" id="ARBA00000001"/>
    </source>
</evidence>
<evidence type="ECO:0000256" key="10">
    <source>
        <dbReference type="ARBA" id="ARBA00023157"/>
    </source>
</evidence>
<dbReference type="InterPro" id="IPR007484">
    <property type="entry name" value="Peptidase_M28"/>
</dbReference>
<dbReference type="CDD" id="cd03880">
    <property type="entry name" value="M28_QC_like"/>
    <property type="match status" value="1"/>
</dbReference>
<evidence type="ECO:0000256" key="5">
    <source>
        <dbReference type="ARBA" id="ARBA00016861"/>
    </source>
</evidence>
<keyword evidence="9" id="KW-0862">Zinc</keyword>
<evidence type="ECO:0000256" key="12">
    <source>
        <dbReference type="SAM" id="SignalP"/>
    </source>
</evidence>
<evidence type="ECO:0000256" key="7">
    <source>
        <dbReference type="ARBA" id="ARBA00022679"/>
    </source>
</evidence>
<feature type="signal peptide" evidence="12">
    <location>
        <begin position="1"/>
        <end position="19"/>
    </location>
</feature>
<keyword evidence="10" id="KW-1015">Disulfide bond</keyword>
<feature type="domain" description="Peptidase M28" evidence="13">
    <location>
        <begin position="109"/>
        <end position="334"/>
    </location>
</feature>
<dbReference type="GO" id="GO:0016603">
    <property type="term" value="F:glutaminyl-peptide cyclotransferase activity"/>
    <property type="evidence" value="ECO:0007669"/>
    <property type="project" value="UniProtKB-EC"/>
</dbReference>
<dbReference type="AlphaFoldDB" id="A0A646QGF7"/>
<keyword evidence="7 14" id="KW-0808">Transferase</keyword>
<dbReference type="GO" id="GO:0005576">
    <property type="term" value="C:extracellular region"/>
    <property type="evidence" value="ECO:0007669"/>
    <property type="project" value="UniProtKB-SubCell"/>
</dbReference>
<evidence type="ECO:0000259" key="13">
    <source>
        <dbReference type="Pfam" id="PF04389"/>
    </source>
</evidence>
<organism evidence="14">
    <name type="scientific">Hemiscolopendra marginata</name>
    <dbReference type="NCBI Taxonomy" id="943146"/>
    <lineage>
        <taxon>Eukaryota</taxon>
        <taxon>Metazoa</taxon>
        <taxon>Ecdysozoa</taxon>
        <taxon>Arthropoda</taxon>
        <taxon>Myriapoda</taxon>
        <taxon>Chilopoda</taxon>
        <taxon>Pleurostigmophora</taxon>
        <taxon>Scolopendromorpha</taxon>
        <taxon>Scolopendridae</taxon>
        <taxon>Hemiscolopendra</taxon>
    </lineage>
</organism>
<evidence type="ECO:0000256" key="2">
    <source>
        <dbReference type="ARBA" id="ARBA00004613"/>
    </source>
</evidence>
<evidence type="ECO:0000256" key="9">
    <source>
        <dbReference type="ARBA" id="ARBA00022833"/>
    </source>
</evidence>